<evidence type="ECO:0000256" key="5">
    <source>
        <dbReference type="ARBA" id="ARBA00011996"/>
    </source>
</evidence>
<keyword evidence="7" id="KW-0479">Metal-binding</keyword>
<dbReference type="SUPFAM" id="SSF56059">
    <property type="entry name" value="Glutathione synthetase ATP-binding domain-like"/>
    <property type="match status" value="1"/>
</dbReference>
<organism evidence="15 16">
    <name type="scientific">Acidianus brierleyi</name>
    <dbReference type="NCBI Taxonomy" id="41673"/>
    <lineage>
        <taxon>Archaea</taxon>
        <taxon>Thermoproteota</taxon>
        <taxon>Thermoprotei</taxon>
        <taxon>Sulfolobales</taxon>
        <taxon>Sulfolobaceae</taxon>
        <taxon>Acidianus</taxon>
    </lineage>
</organism>
<dbReference type="PANTHER" id="PTHR43030">
    <property type="entry name" value="PHOSPHOENOLPYRUVATE SYNTHASE"/>
    <property type="match status" value="1"/>
</dbReference>
<dbReference type="GO" id="GO:0005524">
    <property type="term" value="F:ATP binding"/>
    <property type="evidence" value="ECO:0007669"/>
    <property type="project" value="UniProtKB-KW"/>
</dbReference>
<sequence>MYTYNLDEVSANMVSYVGRKAAYLGDLYHYNINVPEGFVITKSAFQEFLNKIKGKINNELRNVDLNDLNDLNERFQRIKEIIEKEEIPEEIENEIKIKLHGLSSEFFAVRPTVTSSLSGHTFAGEMETYLYISKEDVPHFIKMAWSSYFNPRSLSYRISTGEDPLPAVIVQEMINPRSAGTAFTLHPVTKDPKMIVIESSWGLGEAVTKGVVTPDRFIIPKYQRVVTEKFISDKIVKFVFDENERLIRKIEMDEEERKSPSITDDEAVKIANTAIKIEEIFSKPVNIEWAISDNRIYVLEVRGINTVIEGV</sequence>
<dbReference type="AlphaFoldDB" id="A0A2U9IJ10"/>
<dbReference type="InterPro" id="IPR013815">
    <property type="entry name" value="ATP_grasp_subdomain_1"/>
</dbReference>
<evidence type="ECO:0000256" key="6">
    <source>
        <dbReference type="ARBA" id="ARBA00022679"/>
    </source>
</evidence>
<dbReference type="Proteomes" id="UP000248044">
    <property type="component" value="Chromosome"/>
</dbReference>
<evidence type="ECO:0000313" key="16">
    <source>
        <dbReference type="Proteomes" id="UP000248044"/>
    </source>
</evidence>
<evidence type="ECO:0000256" key="10">
    <source>
        <dbReference type="ARBA" id="ARBA00022840"/>
    </source>
</evidence>
<comment type="cofactor">
    <cofactor evidence="1">
        <name>Mg(2+)</name>
        <dbReference type="ChEBI" id="CHEBI:18420"/>
    </cofactor>
</comment>
<comment type="pathway">
    <text evidence="3">Carbohydrate biosynthesis; gluconeogenesis.</text>
</comment>
<comment type="similarity">
    <text evidence="4">Belongs to the PEP-utilizing enzyme family.</text>
</comment>
<dbReference type="EC" id="2.7.9.2" evidence="5"/>
<keyword evidence="6" id="KW-0808">Transferase</keyword>
<gene>
    <name evidence="15" type="ORF">DFR85_12260</name>
</gene>
<comment type="catalytic activity">
    <reaction evidence="13">
        <text>pyruvate + ATP + H2O = phosphoenolpyruvate + AMP + phosphate + 2 H(+)</text>
        <dbReference type="Rhea" id="RHEA:11364"/>
        <dbReference type="ChEBI" id="CHEBI:15361"/>
        <dbReference type="ChEBI" id="CHEBI:15377"/>
        <dbReference type="ChEBI" id="CHEBI:15378"/>
        <dbReference type="ChEBI" id="CHEBI:30616"/>
        <dbReference type="ChEBI" id="CHEBI:43474"/>
        <dbReference type="ChEBI" id="CHEBI:58702"/>
        <dbReference type="ChEBI" id="CHEBI:456215"/>
        <dbReference type="EC" id="2.7.9.2"/>
    </reaction>
</comment>
<evidence type="ECO:0000256" key="13">
    <source>
        <dbReference type="ARBA" id="ARBA00047700"/>
    </source>
</evidence>
<evidence type="ECO:0000256" key="11">
    <source>
        <dbReference type="ARBA" id="ARBA00022842"/>
    </source>
</evidence>
<evidence type="ECO:0000256" key="12">
    <source>
        <dbReference type="ARBA" id="ARBA00033470"/>
    </source>
</evidence>
<dbReference type="OrthoDB" id="23397at2157"/>
<dbReference type="GO" id="GO:0006094">
    <property type="term" value="P:gluconeogenesis"/>
    <property type="evidence" value="ECO:0007669"/>
    <property type="project" value="UniProtKB-UniPathway"/>
</dbReference>
<dbReference type="GO" id="GO:0046872">
    <property type="term" value="F:metal ion binding"/>
    <property type="evidence" value="ECO:0007669"/>
    <property type="project" value="UniProtKB-KW"/>
</dbReference>
<dbReference type="PANTHER" id="PTHR43030:SF1">
    <property type="entry name" value="PHOSPHOENOLPYRUVATE SYNTHASE"/>
    <property type="match status" value="1"/>
</dbReference>
<dbReference type="Pfam" id="PF01326">
    <property type="entry name" value="PPDK_N"/>
    <property type="match status" value="1"/>
</dbReference>
<dbReference type="Gene3D" id="3.30.1490.20">
    <property type="entry name" value="ATP-grasp fold, A domain"/>
    <property type="match status" value="1"/>
</dbReference>
<evidence type="ECO:0000313" key="15">
    <source>
        <dbReference type="EMBL" id="AWR96020.1"/>
    </source>
</evidence>
<evidence type="ECO:0000256" key="3">
    <source>
        <dbReference type="ARBA" id="ARBA00004742"/>
    </source>
</evidence>
<reference evidence="15 16" key="1">
    <citation type="submission" date="2018-05" db="EMBL/GenBank/DDBJ databases">
        <title>Complete Genome Sequences of Extremely Thermoacidophilic, Metal-Mobilizing Type-Strain Members of the Archaeal Family Sulfolobaceae: Acidianus brierleyi DSM-1651T, Acidianus sulfidivorans DSM-18786T, Metallosphaera hakonensis DSM-7519T, and Metallosphaera prunae DSM-10039T.</title>
        <authorList>
            <person name="Counts J.A."/>
            <person name="Kelly R.M."/>
        </authorList>
    </citation>
    <scope>NUCLEOTIDE SEQUENCE [LARGE SCALE GENOMIC DNA]</scope>
    <source>
        <strain evidence="15 16">DSM 1651</strain>
    </source>
</reference>
<evidence type="ECO:0000256" key="9">
    <source>
        <dbReference type="ARBA" id="ARBA00022777"/>
    </source>
</evidence>
<dbReference type="UniPathway" id="UPA00138"/>
<keyword evidence="9 15" id="KW-0418">Kinase</keyword>
<evidence type="ECO:0000259" key="14">
    <source>
        <dbReference type="Pfam" id="PF01326"/>
    </source>
</evidence>
<keyword evidence="16" id="KW-1185">Reference proteome</keyword>
<dbReference type="EMBL" id="CP029289">
    <property type="protein sequence ID" value="AWR96020.1"/>
    <property type="molecule type" value="Genomic_DNA"/>
</dbReference>
<keyword evidence="10" id="KW-0067">ATP-binding</keyword>
<evidence type="ECO:0000256" key="8">
    <source>
        <dbReference type="ARBA" id="ARBA00022741"/>
    </source>
</evidence>
<dbReference type="GO" id="GO:0008986">
    <property type="term" value="F:pyruvate, water dikinase activity"/>
    <property type="evidence" value="ECO:0007669"/>
    <property type="project" value="UniProtKB-EC"/>
</dbReference>
<feature type="domain" description="Pyruvate phosphate dikinase AMP/ATP-binding" evidence="14">
    <location>
        <begin position="15"/>
        <end position="305"/>
    </location>
</feature>
<evidence type="ECO:0000256" key="1">
    <source>
        <dbReference type="ARBA" id="ARBA00001946"/>
    </source>
</evidence>
<dbReference type="Gene3D" id="3.30.470.20">
    <property type="entry name" value="ATP-grasp fold, B domain"/>
    <property type="match status" value="1"/>
</dbReference>
<keyword evidence="8" id="KW-0547">Nucleotide-binding</keyword>
<dbReference type="RefSeq" id="WP_110271898.1">
    <property type="nucleotide sequence ID" value="NZ_CP029289.2"/>
</dbReference>
<dbReference type="InterPro" id="IPR006319">
    <property type="entry name" value="PEP_synth"/>
</dbReference>
<dbReference type="InterPro" id="IPR002192">
    <property type="entry name" value="PPDK_AMP/ATP-bd"/>
</dbReference>
<accession>A0A2U9IJ10</accession>
<comment type="function">
    <text evidence="2">Catalyzes the phosphorylation of pyruvate to phosphoenolpyruvate.</text>
</comment>
<proteinExistence type="inferred from homology"/>
<dbReference type="GeneID" id="36832942"/>
<name>A0A2U9IJ10_9CREN</name>
<evidence type="ECO:0000256" key="2">
    <source>
        <dbReference type="ARBA" id="ARBA00002988"/>
    </source>
</evidence>
<keyword evidence="15" id="KW-0670">Pyruvate</keyword>
<keyword evidence="11" id="KW-0460">Magnesium</keyword>
<protein>
    <recommendedName>
        <fullName evidence="5">pyruvate, water dikinase</fullName>
        <ecNumber evidence="5">2.7.9.2</ecNumber>
    </recommendedName>
    <alternativeName>
        <fullName evidence="12">Pyruvate, water dikinase</fullName>
    </alternativeName>
</protein>
<dbReference type="KEGG" id="abri:DFR85_12260"/>
<evidence type="ECO:0000256" key="7">
    <source>
        <dbReference type="ARBA" id="ARBA00022723"/>
    </source>
</evidence>
<evidence type="ECO:0000256" key="4">
    <source>
        <dbReference type="ARBA" id="ARBA00007837"/>
    </source>
</evidence>